<keyword evidence="11" id="KW-0479">Metal-binding</keyword>
<dbReference type="InterPro" id="IPR026992">
    <property type="entry name" value="DIOX_N"/>
</dbReference>
<dbReference type="EMBL" id="CP021404">
    <property type="protein sequence ID" value="ATI42791.1"/>
    <property type="molecule type" value="Genomic_DNA"/>
</dbReference>
<dbReference type="Gene3D" id="2.60.120.330">
    <property type="entry name" value="B-lactam Antibiotic, Isopenicillin N Synthase, Chain"/>
    <property type="match status" value="1"/>
</dbReference>
<dbReference type="PANTHER" id="PTHR47990">
    <property type="entry name" value="2-OXOGLUTARATE (2OG) AND FE(II)-DEPENDENT OXYGENASE SUPERFAMILY PROTEIN-RELATED"/>
    <property type="match status" value="1"/>
</dbReference>
<dbReference type="InterPro" id="IPR050231">
    <property type="entry name" value="Iron_ascorbate_oxido_reductase"/>
</dbReference>
<proteinExistence type="inferred from homology"/>
<dbReference type="GO" id="GO:0009693">
    <property type="term" value="P:ethylene biosynthetic process"/>
    <property type="evidence" value="ECO:0007669"/>
    <property type="project" value="UniProtKB-KW"/>
</dbReference>
<accession>A0A291M1E9</accession>
<keyword evidence="14" id="KW-1185">Reference proteome</keyword>
<dbReference type="GO" id="GO:0102276">
    <property type="term" value="F:2-oxoglutarate oxygenase/decarboxylase (ethylene-forming) activity"/>
    <property type="evidence" value="ECO:0007669"/>
    <property type="project" value="UniProtKB-EC"/>
</dbReference>
<evidence type="ECO:0000313" key="13">
    <source>
        <dbReference type="EMBL" id="ATI42791.1"/>
    </source>
</evidence>
<dbReference type="EC" id="1.13.12.19" evidence="4"/>
<dbReference type="Pfam" id="PF03171">
    <property type="entry name" value="2OG-FeII_Oxy"/>
    <property type="match status" value="1"/>
</dbReference>
<dbReference type="EC" id="1.14.20.7" evidence="3"/>
<dbReference type="GO" id="GO:0046872">
    <property type="term" value="F:metal ion binding"/>
    <property type="evidence" value="ECO:0007669"/>
    <property type="project" value="UniProtKB-KW"/>
</dbReference>
<name>A0A291M1E9_9RHOB</name>
<evidence type="ECO:0000256" key="6">
    <source>
        <dbReference type="ARBA" id="ARBA00022666"/>
    </source>
</evidence>
<keyword evidence="6" id="KW-0266">Ethylene biosynthesis</keyword>
<dbReference type="SUPFAM" id="SSF51197">
    <property type="entry name" value="Clavaminate synthase-like"/>
    <property type="match status" value="1"/>
</dbReference>
<organism evidence="13 14">
    <name type="scientific">Pacificitalea manganoxidans</name>
    <dbReference type="NCBI Taxonomy" id="1411902"/>
    <lineage>
        <taxon>Bacteria</taxon>
        <taxon>Pseudomonadati</taxon>
        <taxon>Pseudomonadota</taxon>
        <taxon>Alphaproteobacteria</taxon>
        <taxon>Rhodobacterales</taxon>
        <taxon>Paracoccaceae</taxon>
        <taxon>Pacificitalea</taxon>
    </lineage>
</organism>
<dbReference type="InterPro" id="IPR005123">
    <property type="entry name" value="Oxoglu/Fe-dep_dioxygenase_dom"/>
</dbReference>
<reference evidence="13 14" key="1">
    <citation type="submission" date="2017-05" db="EMBL/GenBank/DDBJ databases">
        <title>Comparative genomic and metabolic analysis of manganese-oxidizing mechanisms in Celeribater manganoxidans DY25T: its adaption to the environment of polymetallic nodule.</title>
        <authorList>
            <person name="Wang X."/>
        </authorList>
    </citation>
    <scope>NUCLEOTIDE SEQUENCE [LARGE SCALE GENOMIC DNA]</scope>
    <source>
        <strain evidence="13 14">DY25</strain>
    </source>
</reference>
<evidence type="ECO:0000256" key="5">
    <source>
        <dbReference type="ARBA" id="ARBA00019045"/>
    </source>
</evidence>
<evidence type="ECO:0000313" key="14">
    <source>
        <dbReference type="Proteomes" id="UP000219050"/>
    </source>
</evidence>
<evidence type="ECO:0000256" key="11">
    <source>
        <dbReference type="RuleBase" id="RU003682"/>
    </source>
</evidence>
<dbReference type="InterPro" id="IPR044861">
    <property type="entry name" value="IPNS-like_FE2OG_OXY"/>
</dbReference>
<dbReference type="RefSeq" id="WP_097373814.1">
    <property type="nucleotide sequence ID" value="NZ_CP021404.1"/>
</dbReference>
<dbReference type="Proteomes" id="UP000219050">
    <property type="component" value="Chromosome"/>
</dbReference>
<keyword evidence="11" id="KW-0408">Iron</keyword>
<dbReference type="PROSITE" id="PS51471">
    <property type="entry name" value="FE2OG_OXY"/>
    <property type="match status" value="1"/>
</dbReference>
<dbReference type="PRINTS" id="PR00682">
    <property type="entry name" value="IPNSYNTHASE"/>
</dbReference>
<evidence type="ECO:0000256" key="7">
    <source>
        <dbReference type="ARBA" id="ARBA00031011"/>
    </source>
</evidence>
<sequence>MTQATDIPVLDWQRFASGRDADGFAADLGAACRGPGFFLIKGHGIDRNLIKQVFSQATDFFAQPASVKEPLSIYTNPHNRGWAHMGSEALDDQSGVQDRKEAFNIGLDLPRDDPRVQAGEPFRGVNLWPEEADLPHFREVMLAYYNAAWGLGVALHRAFARDLGLAEDWFAPHFTAPMATLRLLSYPPASGTAGEIGAGAHTDYGAVTLLLTDGEPGLQVRPRGSDTWLDVPHMDDTFVVNIGDCLMRWSNDIYASSPHRVAPPRNKRHSVAFFLDPNPDSVITALPGTGDPRYPAVTGADYLRSRLDATYTPPEVS</sequence>
<feature type="domain" description="Fe2OG dioxygenase" evidence="12">
    <location>
        <begin position="173"/>
        <end position="277"/>
    </location>
</feature>
<evidence type="ECO:0000256" key="1">
    <source>
        <dbReference type="ARBA" id="ARBA00001954"/>
    </source>
</evidence>
<evidence type="ECO:0000256" key="3">
    <source>
        <dbReference type="ARBA" id="ARBA00012293"/>
    </source>
</evidence>
<evidence type="ECO:0000256" key="8">
    <source>
        <dbReference type="ARBA" id="ARBA00031282"/>
    </source>
</evidence>
<evidence type="ECO:0000259" key="12">
    <source>
        <dbReference type="PROSITE" id="PS51471"/>
    </source>
</evidence>
<comment type="pathway">
    <text evidence="2">Alkene biosynthesis; ethylene biosynthesis via 2-oxoglutarate.</text>
</comment>
<gene>
    <name evidence="13" type="ORF">CBW24_12790</name>
</gene>
<comment type="cofactor">
    <cofactor evidence="1">
        <name>Fe(2+)</name>
        <dbReference type="ChEBI" id="CHEBI:29033"/>
    </cofactor>
</comment>
<keyword evidence="11" id="KW-0560">Oxidoreductase</keyword>
<dbReference type="KEGG" id="cmag:CBW24_12790"/>
<evidence type="ECO:0000256" key="2">
    <source>
        <dbReference type="ARBA" id="ARBA00004767"/>
    </source>
</evidence>
<dbReference type="OrthoDB" id="21825at2"/>
<evidence type="ECO:0000256" key="4">
    <source>
        <dbReference type="ARBA" id="ARBA00012531"/>
    </source>
</evidence>
<protein>
    <recommendedName>
        <fullName evidence="5">2-oxoglutarate-dependent ethylene/succinate-forming enzyme</fullName>
        <ecNumber evidence="4">1.13.12.19</ecNumber>
        <ecNumber evidence="3">1.14.20.7</ecNumber>
    </recommendedName>
    <alternativeName>
        <fullName evidence="7">2-oxoglutarate dioxygenase (ethylene-forming)</fullName>
    </alternativeName>
    <alternativeName>
        <fullName evidence="8">2-oxoglutarate/L-arginine monooxygenase/decarboxylase (succinate-forming)</fullName>
    </alternativeName>
</protein>
<dbReference type="Pfam" id="PF14226">
    <property type="entry name" value="DIOX_N"/>
    <property type="match status" value="1"/>
</dbReference>
<comment type="similarity">
    <text evidence="11">Belongs to the iron/ascorbate-dependent oxidoreductase family.</text>
</comment>
<evidence type="ECO:0000256" key="9">
    <source>
        <dbReference type="ARBA" id="ARBA00047725"/>
    </source>
</evidence>
<comment type="catalytic activity">
    <reaction evidence="9">
        <text>2-oxoglutarate + O2 + 2 H(+) = ethene + 3 CO2 + H2O</text>
        <dbReference type="Rhea" id="RHEA:31523"/>
        <dbReference type="ChEBI" id="CHEBI:15377"/>
        <dbReference type="ChEBI" id="CHEBI:15378"/>
        <dbReference type="ChEBI" id="CHEBI:15379"/>
        <dbReference type="ChEBI" id="CHEBI:16526"/>
        <dbReference type="ChEBI" id="CHEBI:16810"/>
        <dbReference type="ChEBI" id="CHEBI:18153"/>
        <dbReference type="EC" id="1.13.12.19"/>
    </reaction>
</comment>
<comment type="catalytic activity">
    <reaction evidence="10">
        <text>L-arginine + 2-oxoglutarate + O2 = guanidine + L-glutamate 5-semialdehyde + succinate + CO2</text>
        <dbReference type="Rhea" id="RHEA:31535"/>
        <dbReference type="ChEBI" id="CHEBI:15379"/>
        <dbReference type="ChEBI" id="CHEBI:16526"/>
        <dbReference type="ChEBI" id="CHEBI:16810"/>
        <dbReference type="ChEBI" id="CHEBI:30031"/>
        <dbReference type="ChEBI" id="CHEBI:30087"/>
        <dbReference type="ChEBI" id="CHEBI:32682"/>
        <dbReference type="ChEBI" id="CHEBI:58066"/>
        <dbReference type="EC" id="1.14.20.7"/>
    </reaction>
</comment>
<evidence type="ECO:0000256" key="10">
    <source>
        <dbReference type="ARBA" id="ARBA00049359"/>
    </source>
</evidence>
<dbReference type="InterPro" id="IPR027443">
    <property type="entry name" value="IPNS-like_sf"/>
</dbReference>
<dbReference type="AlphaFoldDB" id="A0A291M1E9"/>